<organism evidence="2 3">
    <name type="scientific">Halalkalibacter akibai (strain ATCC 43226 / DSM 21942 / CIP 109018 / JCM 9157 / 1139)</name>
    <name type="common">Bacillus akibai</name>
    <dbReference type="NCBI Taxonomy" id="1236973"/>
    <lineage>
        <taxon>Bacteria</taxon>
        <taxon>Bacillati</taxon>
        <taxon>Bacillota</taxon>
        <taxon>Bacilli</taxon>
        <taxon>Bacillales</taxon>
        <taxon>Bacillaceae</taxon>
        <taxon>Halalkalibacter</taxon>
    </lineage>
</organism>
<keyword evidence="1" id="KW-0732">Signal</keyword>
<evidence type="ECO:0000256" key="1">
    <source>
        <dbReference type="SAM" id="SignalP"/>
    </source>
</evidence>
<dbReference type="Proteomes" id="UP000018896">
    <property type="component" value="Unassembled WGS sequence"/>
</dbReference>
<dbReference type="EMBL" id="BAUV01000041">
    <property type="protein sequence ID" value="GAE36713.1"/>
    <property type="molecule type" value="Genomic_DNA"/>
</dbReference>
<name>W4QYG9_HALA3</name>
<sequence length="232" mass="26723">MAKAKLFACILISIASIYSAPLDSFANNETNEQLENKVTELTKRIERLEPESPKNIYHSEFHPPFPSELFSIEEVIETGHDVSFEVGIDRPSWKRPVYNKNWHSSYWGGRWSHIPSNIHKAMHRMFIGFQSAGLWFDLGQSLGIVEELENPTNEKAFFEENVNEKMVIVIMQAEVIKLVRKGNQVVLISEPKRDGLQVITLNHDKVAPIQPDKYTLFQLVTPDGYEYDYTIN</sequence>
<dbReference type="RefSeq" id="WP_035666865.1">
    <property type="nucleotide sequence ID" value="NZ_BAUV01000041.1"/>
</dbReference>
<dbReference type="AlphaFoldDB" id="W4QYG9"/>
<reference evidence="2 3" key="1">
    <citation type="journal article" date="2014" name="Genome Announc.">
        <title>Draft Genome Sequences of Three Alkaliphilic Bacillus Strains, Bacillus wakoensis JCM 9140T, Bacillus akibai JCM 9157T, and Bacillus hemicellulosilyticus JCM 9152T.</title>
        <authorList>
            <person name="Yuki M."/>
            <person name="Oshima K."/>
            <person name="Suda W."/>
            <person name="Oshida Y."/>
            <person name="Kitamura K."/>
            <person name="Iida T."/>
            <person name="Hattori M."/>
            <person name="Ohkuma M."/>
        </authorList>
    </citation>
    <scope>NUCLEOTIDE SEQUENCE [LARGE SCALE GENOMIC DNA]</scope>
    <source>
        <strain evidence="2 3">JCM 9157</strain>
    </source>
</reference>
<comment type="caution">
    <text evidence="2">The sequence shown here is derived from an EMBL/GenBank/DDBJ whole genome shotgun (WGS) entry which is preliminary data.</text>
</comment>
<feature type="chain" id="PRO_5004849034" evidence="1">
    <location>
        <begin position="27"/>
        <end position="232"/>
    </location>
</feature>
<protein>
    <submittedName>
        <fullName evidence="2">Uncharacterized protein</fullName>
    </submittedName>
</protein>
<proteinExistence type="predicted"/>
<keyword evidence="3" id="KW-1185">Reference proteome</keyword>
<evidence type="ECO:0000313" key="3">
    <source>
        <dbReference type="Proteomes" id="UP000018896"/>
    </source>
</evidence>
<accession>W4QYG9</accession>
<dbReference type="eggNOG" id="COG0666">
    <property type="taxonomic scope" value="Bacteria"/>
</dbReference>
<dbReference type="OrthoDB" id="1737435at2"/>
<feature type="signal peptide" evidence="1">
    <location>
        <begin position="1"/>
        <end position="26"/>
    </location>
</feature>
<dbReference type="STRING" id="1236973.JCM9157_3926"/>
<evidence type="ECO:0000313" key="2">
    <source>
        <dbReference type="EMBL" id="GAE36713.1"/>
    </source>
</evidence>
<gene>
    <name evidence="2" type="ORF">JCM9157_3926</name>
</gene>